<protein>
    <submittedName>
        <fullName evidence="1">Uncharacterized protein</fullName>
    </submittedName>
</protein>
<dbReference type="Proteomes" id="UP000016933">
    <property type="component" value="Unassembled WGS sequence"/>
</dbReference>
<dbReference type="EMBL" id="KB446541">
    <property type="protein sequence ID" value="EME42511.1"/>
    <property type="molecule type" value="Genomic_DNA"/>
</dbReference>
<gene>
    <name evidence="1" type="ORF">DOTSEDRAFT_134000</name>
</gene>
<feature type="non-terminal residue" evidence="1">
    <location>
        <position position="1"/>
    </location>
</feature>
<dbReference type="AlphaFoldDB" id="N1PMB3"/>
<sequence length="76" mass="9044">GFMIYGTMYENDAGWIQSIRRLRYDINHVFKWVGGTAIPKRFSLIVFDNRDKFDCASTRVTRQHFLQWPVTGDRDE</sequence>
<reference evidence="2" key="1">
    <citation type="journal article" date="2012" name="PLoS Genet.">
        <title>The genomes of the fungal plant pathogens Cladosporium fulvum and Dothistroma septosporum reveal adaptation to different hosts and lifestyles but also signatures of common ancestry.</title>
        <authorList>
            <person name="de Wit P.J.G.M."/>
            <person name="van der Burgt A."/>
            <person name="Oekmen B."/>
            <person name="Stergiopoulos I."/>
            <person name="Abd-Elsalam K.A."/>
            <person name="Aerts A.L."/>
            <person name="Bahkali A.H."/>
            <person name="Beenen H.G."/>
            <person name="Chettri P."/>
            <person name="Cox M.P."/>
            <person name="Datema E."/>
            <person name="de Vries R.P."/>
            <person name="Dhillon B."/>
            <person name="Ganley A.R."/>
            <person name="Griffiths S.A."/>
            <person name="Guo Y."/>
            <person name="Hamelin R.C."/>
            <person name="Henrissat B."/>
            <person name="Kabir M.S."/>
            <person name="Jashni M.K."/>
            <person name="Kema G."/>
            <person name="Klaubauf S."/>
            <person name="Lapidus A."/>
            <person name="Levasseur A."/>
            <person name="Lindquist E."/>
            <person name="Mehrabi R."/>
            <person name="Ohm R.A."/>
            <person name="Owen T.J."/>
            <person name="Salamov A."/>
            <person name="Schwelm A."/>
            <person name="Schijlen E."/>
            <person name="Sun H."/>
            <person name="van den Burg H.A."/>
            <person name="van Ham R.C.H.J."/>
            <person name="Zhang S."/>
            <person name="Goodwin S.B."/>
            <person name="Grigoriev I.V."/>
            <person name="Collemare J."/>
            <person name="Bradshaw R.E."/>
        </authorList>
    </citation>
    <scope>NUCLEOTIDE SEQUENCE [LARGE SCALE GENOMIC DNA]</scope>
    <source>
        <strain evidence="2">NZE10 / CBS 128990</strain>
    </source>
</reference>
<organism evidence="1 2">
    <name type="scientific">Dothistroma septosporum (strain NZE10 / CBS 128990)</name>
    <name type="common">Red band needle blight fungus</name>
    <name type="synonym">Mycosphaerella pini</name>
    <dbReference type="NCBI Taxonomy" id="675120"/>
    <lineage>
        <taxon>Eukaryota</taxon>
        <taxon>Fungi</taxon>
        <taxon>Dikarya</taxon>
        <taxon>Ascomycota</taxon>
        <taxon>Pezizomycotina</taxon>
        <taxon>Dothideomycetes</taxon>
        <taxon>Dothideomycetidae</taxon>
        <taxon>Mycosphaerellales</taxon>
        <taxon>Mycosphaerellaceae</taxon>
        <taxon>Dothistroma</taxon>
    </lineage>
</organism>
<proteinExistence type="predicted"/>
<dbReference type="eggNOG" id="ENOG502SSF1">
    <property type="taxonomic scope" value="Eukaryota"/>
</dbReference>
<evidence type="ECO:0000313" key="1">
    <source>
        <dbReference type="EMBL" id="EME42511.1"/>
    </source>
</evidence>
<dbReference type="HOGENOM" id="CLU_2661182_0_0_1"/>
<reference evidence="1 2" key="2">
    <citation type="journal article" date="2012" name="PLoS Pathog.">
        <title>Diverse lifestyles and strategies of plant pathogenesis encoded in the genomes of eighteen Dothideomycetes fungi.</title>
        <authorList>
            <person name="Ohm R.A."/>
            <person name="Feau N."/>
            <person name="Henrissat B."/>
            <person name="Schoch C.L."/>
            <person name="Horwitz B.A."/>
            <person name="Barry K.W."/>
            <person name="Condon B.J."/>
            <person name="Copeland A.C."/>
            <person name="Dhillon B."/>
            <person name="Glaser F."/>
            <person name="Hesse C.N."/>
            <person name="Kosti I."/>
            <person name="LaButti K."/>
            <person name="Lindquist E.A."/>
            <person name="Lucas S."/>
            <person name="Salamov A.A."/>
            <person name="Bradshaw R.E."/>
            <person name="Ciuffetti L."/>
            <person name="Hamelin R.C."/>
            <person name="Kema G.H.J."/>
            <person name="Lawrence C."/>
            <person name="Scott J.A."/>
            <person name="Spatafora J.W."/>
            <person name="Turgeon B.G."/>
            <person name="de Wit P.J.G.M."/>
            <person name="Zhong S."/>
            <person name="Goodwin S.B."/>
            <person name="Grigoriev I.V."/>
        </authorList>
    </citation>
    <scope>NUCLEOTIDE SEQUENCE [LARGE SCALE GENOMIC DNA]</scope>
    <source>
        <strain evidence="2">NZE10 / CBS 128990</strain>
    </source>
</reference>
<dbReference type="OrthoDB" id="4424523at2759"/>
<evidence type="ECO:0000313" key="2">
    <source>
        <dbReference type="Proteomes" id="UP000016933"/>
    </source>
</evidence>
<accession>N1PMB3</accession>
<name>N1PMB3_DOTSN</name>
<keyword evidence="2" id="KW-1185">Reference proteome</keyword>
<dbReference type="STRING" id="675120.N1PMB3"/>